<dbReference type="Pfam" id="PF01381">
    <property type="entry name" value="HTH_3"/>
    <property type="match status" value="1"/>
</dbReference>
<dbReference type="PROSITE" id="PS50943">
    <property type="entry name" value="HTH_CROC1"/>
    <property type="match status" value="1"/>
</dbReference>
<name>A0A8S5NGV1_9CAUD</name>
<feature type="domain" description="HTH cro/C1-type" evidence="1">
    <location>
        <begin position="18"/>
        <end position="69"/>
    </location>
</feature>
<evidence type="ECO:0000313" key="2">
    <source>
        <dbReference type="EMBL" id="DAD93440.1"/>
    </source>
</evidence>
<sequence>MKKYDISERFAKMWRTSREAAGKSQDYMAKALGVSKKTVQNWENGTSCPSQQMGFEWFMVLGVQPMPYYLKLLYPYEFDRIEPGANEKDVGFALLTLVSNLTGDQKRKLLYILQGCHGSSPICIIEMLTAYLQTPLEYRLNIAASIAISYEVSESKDILNNPAHVQPNMSLLNLAIKRGRQAVIDGKGCYTIVLPNEIGEKGQK</sequence>
<dbReference type="CDD" id="cd00093">
    <property type="entry name" value="HTH_XRE"/>
    <property type="match status" value="1"/>
</dbReference>
<dbReference type="Gene3D" id="1.10.260.40">
    <property type="entry name" value="lambda repressor-like DNA-binding domains"/>
    <property type="match status" value="1"/>
</dbReference>
<dbReference type="InterPro" id="IPR001387">
    <property type="entry name" value="Cro/C1-type_HTH"/>
</dbReference>
<proteinExistence type="predicted"/>
<evidence type="ECO:0000259" key="1">
    <source>
        <dbReference type="PROSITE" id="PS50943"/>
    </source>
</evidence>
<dbReference type="InterPro" id="IPR010982">
    <property type="entry name" value="Lambda_DNA-bd_dom_sf"/>
</dbReference>
<organism evidence="2">
    <name type="scientific">Myoviridae sp. ct0wg9</name>
    <dbReference type="NCBI Taxonomy" id="2826600"/>
    <lineage>
        <taxon>Viruses</taxon>
        <taxon>Duplodnaviria</taxon>
        <taxon>Heunggongvirae</taxon>
        <taxon>Uroviricota</taxon>
        <taxon>Caudoviricetes</taxon>
    </lineage>
</organism>
<dbReference type="EMBL" id="BK015160">
    <property type="protein sequence ID" value="DAD93440.1"/>
    <property type="molecule type" value="Genomic_DNA"/>
</dbReference>
<reference evidence="2" key="1">
    <citation type="journal article" date="2021" name="Proc. Natl. Acad. Sci. U.S.A.">
        <title>A Catalog of Tens of Thousands of Viruses from Human Metagenomes Reveals Hidden Associations with Chronic Diseases.</title>
        <authorList>
            <person name="Tisza M.J."/>
            <person name="Buck C.B."/>
        </authorList>
    </citation>
    <scope>NUCLEOTIDE SEQUENCE</scope>
    <source>
        <strain evidence="2">Ct0wg9</strain>
    </source>
</reference>
<dbReference type="SUPFAM" id="SSF47413">
    <property type="entry name" value="lambda repressor-like DNA-binding domains"/>
    <property type="match status" value="1"/>
</dbReference>
<dbReference type="SMART" id="SM00530">
    <property type="entry name" value="HTH_XRE"/>
    <property type="match status" value="1"/>
</dbReference>
<accession>A0A8S5NGV1</accession>
<dbReference type="GO" id="GO:0003677">
    <property type="term" value="F:DNA binding"/>
    <property type="evidence" value="ECO:0007669"/>
    <property type="project" value="InterPro"/>
</dbReference>
<protein>
    <submittedName>
        <fullName evidence="2">Helix-turn-helix protein</fullName>
    </submittedName>
</protein>